<name>A0A0F9N8W1_9ZZZZ</name>
<accession>A0A0F9N8W1</accession>
<reference evidence="1" key="1">
    <citation type="journal article" date="2015" name="Nature">
        <title>Complex archaea that bridge the gap between prokaryotes and eukaryotes.</title>
        <authorList>
            <person name="Spang A."/>
            <person name="Saw J.H."/>
            <person name="Jorgensen S.L."/>
            <person name="Zaremba-Niedzwiedzka K."/>
            <person name="Martijn J."/>
            <person name="Lind A.E."/>
            <person name="van Eijk R."/>
            <person name="Schleper C."/>
            <person name="Guy L."/>
            <person name="Ettema T.J."/>
        </authorList>
    </citation>
    <scope>NUCLEOTIDE SEQUENCE</scope>
</reference>
<sequence length="50" mass="5968">MYEEQLARLEELRKKIESRHWCGSQGFGLHWSDVCPKCEAEKSKKTTREK</sequence>
<organism evidence="1">
    <name type="scientific">marine sediment metagenome</name>
    <dbReference type="NCBI Taxonomy" id="412755"/>
    <lineage>
        <taxon>unclassified sequences</taxon>
        <taxon>metagenomes</taxon>
        <taxon>ecological metagenomes</taxon>
    </lineage>
</organism>
<dbReference type="EMBL" id="LAZR01003824">
    <property type="protein sequence ID" value="KKN14374.1"/>
    <property type="molecule type" value="Genomic_DNA"/>
</dbReference>
<evidence type="ECO:0000313" key="1">
    <source>
        <dbReference type="EMBL" id="KKN14374.1"/>
    </source>
</evidence>
<comment type="caution">
    <text evidence="1">The sequence shown here is derived from an EMBL/GenBank/DDBJ whole genome shotgun (WGS) entry which is preliminary data.</text>
</comment>
<gene>
    <name evidence="1" type="ORF">LCGC14_0996790</name>
</gene>
<protein>
    <submittedName>
        <fullName evidence="1">Uncharacterized protein</fullName>
    </submittedName>
</protein>
<dbReference type="AlphaFoldDB" id="A0A0F9N8W1"/>
<proteinExistence type="predicted"/>